<dbReference type="EMBL" id="JAPDRQ010000025">
    <property type="protein sequence ID" value="KAJ9661188.1"/>
    <property type="molecule type" value="Genomic_DNA"/>
</dbReference>
<organism evidence="1 2">
    <name type="scientific">Neophaeococcomyces mojaviensis</name>
    <dbReference type="NCBI Taxonomy" id="3383035"/>
    <lineage>
        <taxon>Eukaryota</taxon>
        <taxon>Fungi</taxon>
        <taxon>Dikarya</taxon>
        <taxon>Ascomycota</taxon>
        <taxon>Pezizomycotina</taxon>
        <taxon>Eurotiomycetes</taxon>
        <taxon>Chaetothyriomycetidae</taxon>
        <taxon>Chaetothyriales</taxon>
        <taxon>Chaetothyriales incertae sedis</taxon>
        <taxon>Neophaeococcomyces</taxon>
    </lineage>
</organism>
<keyword evidence="2" id="KW-1185">Reference proteome</keyword>
<comment type="caution">
    <text evidence="1">The sequence shown here is derived from an EMBL/GenBank/DDBJ whole genome shotgun (WGS) entry which is preliminary data.</text>
</comment>
<accession>A0ACC3AFD6</accession>
<reference evidence="1" key="1">
    <citation type="submission" date="2022-10" db="EMBL/GenBank/DDBJ databases">
        <title>Culturing micro-colonial fungi from biological soil crusts in the Mojave desert and describing Neophaeococcomyces mojavensis, and introducing the new genera and species Taxawa tesnikishii.</title>
        <authorList>
            <person name="Kurbessoian T."/>
            <person name="Stajich J.E."/>
        </authorList>
    </citation>
    <scope>NUCLEOTIDE SEQUENCE</scope>
    <source>
        <strain evidence="1">JES_112</strain>
    </source>
</reference>
<evidence type="ECO:0000313" key="1">
    <source>
        <dbReference type="EMBL" id="KAJ9661188.1"/>
    </source>
</evidence>
<dbReference type="Proteomes" id="UP001172386">
    <property type="component" value="Unassembled WGS sequence"/>
</dbReference>
<name>A0ACC3AFD6_9EURO</name>
<sequence length="409" mass="46037">MSPSPRSSIDAVTHSPSSSAFLHNLSSRLRKGSSASRASSQSSEATHSNADHLERPETAQSTKRYVLSVLRDDWEYPTTQAHKGDLKVQREATSYRLRDESVSEYESSPSKSKKEDPYRFDNPDDVGVAIERRKARKRRLLEQEMSWNEGLRIWTMRRDAWTGAVAHKPRQKSNESAPSSGRSKKRWSREDRHERTSSDSTGHSLSSAPSWPQPTPQLAQDSMSSIDEPGTHANAEDLPDGPYLPIYPPLFPASHTLRARIKPTAYPTIYSKVVIQSLAPNVPIPLNHMINALVEGWKSEGNWPPQPMALEQPAGRRKAKKAESAFSRWKREQEERRNGAVSRAQALEHGHEDDQKGVRSQISGAVRKLLGGGKEEVDVDRDLMKMGLTFETDEERLEELNNAYQQQDG</sequence>
<protein>
    <submittedName>
        <fullName evidence="1">Uncharacterized protein</fullName>
    </submittedName>
</protein>
<proteinExistence type="predicted"/>
<gene>
    <name evidence="1" type="ORF">H2198_002132</name>
</gene>
<evidence type="ECO:0000313" key="2">
    <source>
        <dbReference type="Proteomes" id="UP001172386"/>
    </source>
</evidence>